<feature type="domain" description="RNase H type-1" evidence="2">
    <location>
        <begin position="1601"/>
        <end position="1761"/>
    </location>
</feature>
<gene>
    <name evidence="3" type="ORF">AK812_SmicGene21505</name>
</gene>
<dbReference type="SUPFAM" id="SSF56219">
    <property type="entry name" value="DNase I-like"/>
    <property type="match status" value="1"/>
</dbReference>
<reference evidence="3 4" key="1">
    <citation type="submission" date="2016-02" db="EMBL/GenBank/DDBJ databases">
        <title>Genome analysis of coral dinoflagellate symbionts highlights evolutionary adaptations to a symbiotic lifestyle.</title>
        <authorList>
            <person name="Aranda M."/>
            <person name="Li Y."/>
            <person name="Liew Y.J."/>
            <person name="Baumgarten S."/>
            <person name="Simakov O."/>
            <person name="Wilson M."/>
            <person name="Piel J."/>
            <person name="Ashoor H."/>
            <person name="Bougouffa S."/>
            <person name="Bajic V.B."/>
            <person name="Ryu T."/>
            <person name="Ravasi T."/>
            <person name="Bayer T."/>
            <person name="Micklem G."/>
            <person name="Kim H."/>
            <person name="Bhak J."/>
            <person name="Lajeunesse T.C."/>
            <person name="Voolstra C.R."/>
        </authorList>
    </citation>
    <scope>NUCLEOTIDE SEQUENCE [LARGE SCALE GENOMIC DNA]</scope>
    <source>
        <strain evidence="3 4">CCMP2467</strain>
    </source>
</reference>
<sequence length="2069" mass="224116">MTTKEPWTCVCGQRVKASASFCGQCGQAWQASGHYGSHWQKPGYTAAAAAAPWQGNRWDRQPTSSPRRRTDTSWRPFSPRRKGKDKGNKGGKGKAAGDASEATPAKQAPTTKSLPSSPPVPPTATPKPFAPTSSSSSQERQQLDLLMQSLAANRSVIPPDTMELLDRLQAESTQNAAKALHRAVAAQASARRELDKIKTQRVQYLDQWASYIESVVKLLSTQMEEQDKVLEEFASKEAQWTETLQKASSELSKHSASERPDTEVDDERMQASEEMVDQAIEEEHLAQAQRQQQQASRAQLQVHLEALQNQVRAQAQDARREGSRTPRRKTEPVDLTTDDAKDKDKDKAGHVGPQTSPFGGCGPNSARLAGIAMALAHSVQEEHNFVSFWHAGWYGINASFDVAMESLGISHSIAVDPRLTTSEDEVFHTFWSIEGDLGGDQVMRGDGRPSQQACSDAARLGVEHLGQDLVLSDCSALRFVYSRLSAAFTDADTHSLLRHPILLFLAAGRYALVQAPKAGKLPEVCTGPGFPGTGLQQTDSKDAALPTWLFGPCSFSDIRLRITATVDIFPPELDRPEIRQQQLSGLSWLSGWRVGGSVCSEAQQDRYALLATDRHLQLRTLRRGWSINELVSDIVGVVPRVRSVRFLVHRLPHLPAVQAVVTTREAAATDSAVPLDFREVQGRICTLHIGPGTPNAVLARLVFEECPATHSPRQDFQLLLPDGGVLQVFPAHADWPDYVRGAPGVPALWPQQPEIAAEDNDDQVNLLQVAPGRALGSPVAACSGGKASPCLASLVLTPPRCPVSGGDPPSLLKRRLSGEPSKAARDRWQLHPQTLSEPRFSGMAVAYLTWGKPDDTTRHLFTVFDSRRHVSAITSNDAARIADFAQRAIDTAPGPVRALQFLTVPVPGLPLPQVVLTFVTDPADTLAIPWDCREIGLPIRTVPHLPGEQLRQAAASLQNTVRHEPDLALRISEGRLLVFDVAGLVQEALPVVLTETQWLRVESPIWNDANADSHFRLPSMLASLRLGAPAGLLGSPSTTSTTTGMQAAGVHTFRIRLFGDGKEVSHDVQSPCPQLDLVLCLLLGKMQQLTPPTRGPTNVMMAKAQPSPAGGIQEVLFLSHAADEFDSTPVFIDGRPQGGSLILAALSRLTITEHAVPDFFRGNGCFALINGAPVHLAQRTVMPGDFVQLGCSGTFVPHTAATAIMDQLPQTDVYGYMFAAQLHAGDATFLQRVRERRRAAKVWQPLENVITIVGPAHGPVRLRIDSLFVPTVAEVREALVPMTEFNGMRLAMAYTTAQIPGAALFVTVCPQSDLRTVLLPLATSPAHFIVLMVPSLAEDLGYLPLDPQQRILWTYERWRHGQILGIFTLPAAMARPVHRHIRPPRPQPGVTYSPGGRVVPRSGTSLVQIRHPPSNQDRCRKAARQWQVDDRQPCVDGLLREVHLRLQAIPVAVGEEAVPHALGDPTQHTDHYLPVCAGVCVSTAQTVSQVALPPVAADARAGTVTPLVLVPKPSGVAIPTPGGRRHIPSPPPVISHTSGVPATVHLADLVPPSTDEDALSRCTNALAEPWAHFWRGDLCSVPNSPACFGRALRHCVPTLEVYQHIHLFSDGSLCKSAGSSNCGWGLCAVFEGMVQGHRSFAFAGFAGGSLDPFLSMPLGADNTSYSAEVAAAAVATVWQLSIPQDLPVTLWCDCQAVVGIVDGSMSPKQGQGCLSLASRLRSAVHLVEKARKQPCRVRWLPSHAGNPFNEFVDCVAKAGAKCQIGDGRLAGAFWQLLRSPLLPWAWLAYGPDPALPTFCDLASGRYEARDTPPVVCVPKPAPVLAGSMEARLALRICSCNVQTLRGKKPLVAQQLVDRKIVVTGLQETRLGHSSEINGAAFYEFLAAARNGEGGCALLFSRLVPYAWQGLRPLYFDKSHFTCVHASPRCLAVRVKAPLLDALFVSAHAPQSGQGIQAVTTWWKDFTEAPWLRPHRGKVIACMDANAQLGSIESPHVGRHAGVTETPAGSLLQDWLATTMAFFPATFFDCHGQCVPSAHEPTWFSPGGNGYRIDYIAVPQSVSRTLAHFG</sequence>
<feature type="region of interest" description="Disordered" evidence="1">
    <location>
        <begin position="806"/>
        <end position="825"/>
    </location>
</feature>
<feature type="region of interest" description="Disordered" evidence="1">
    <location>
        <begin position="311"/>
        <end position="361"/>
    </location>
</feature>
<evidence type="ECO:0000259" key="2">
    <source>
        <dbReference type="PROSITE" id="PS50879"/>
    </source>
</evidence>
<feature type="compositionally biased region" description="Basic and acidic residues" evidence="1">
    <location>
        <begin position="251"/>
        <end position="271"/>
    </location>
</feature>
<accession>A0A1Q9DMA3</accession>
<dbReference type="GO" id="GO:0003676">
    <property type="term" value="F:nucleic acid binding"/>
    <property type="evidence" value="ECO:0007669"/>
    <property type="project" value="InterPro"/>
</dbReference>
<dbReference type="Proteomes" id="UP000186817">
    <property type="component" value="Unassembled WGS sequence"/>
</dbReference>
<feature type="region of interest" description="Disordered" evidence="1">
    <location>
        <begin position="46"/>
        <end position="140"/>
    </location>
</feature>
<dbReference type="InterPro" id="IPR036691">
    <property type="entry name" value="Endo/exonu/phosph_ase_sf"/>
</dbReference>
<dbReference type="GO" id="GO:0004523">
    <property type="term" value="F:RNA-DNA hybrid ribonuclease activity"/>
    <property type="evidence" value="ECO:0007669"/>
    <property type="project" value="InterPro"/>
</dbReference>
<evidence type="ECO:0000256" key="1">
    <source>
        <dbReference type="SAM" id="MobiDB-lite"/>
    </source>
</evidence>
<proteinExistence type="predicted"/>
<feature type="compositionally biased region" description="Basic and acidic residues" evidence="1">
    <location>
        <begin position="317"/>
        <end position="349"/>
    </location>
</feature>
<dbReference type="EMBL" id="LSRX01000473">
    <property type="protein sequence ID" value="OLP96279.1"/>
    <property type="molecule type" value="Genomic_DNA"/>
</dbReference>
<protein>
    <recommendedName>
        <fullName evidence="2">RNase H type-1 domain-containing protein</fullName>
    </recommendedName>
</protein>
<evidence type="ECO:0000313" key="3">
    <source>
        <dbReference type="EMBL" id="OLP96279.1"/>
    </source>
</evidence>
<feature type="compositionally biased region" description="Pro residues" evidence="1">
    <location>
        <begin position="116"/>
        <end position="129"/>
    </location>
</feature>
<name>A0A1Q9DMA3_SYMMI</name>
<dbReference type="Gene3D" id="3.60.10.10">
    <property type="entry name" value="Endonuclease/exonuclease/phosphatase"/>
    <property type="match status" value="1"/>
</dbReference>
<comment type="caution">
    <text evidence="3">The sequence shown here is derived from an EMBL/GenBank/DDBJ whole genome shotgun (WGS) entry which is preliminary data.</text>
</comment>
<dbReference type="InterPro" id="IPR002156">
    <property type="entry name" value="RNaseH_domain"/>
</dbReference>
<dbReference type="SUPFAM" id="SSF53098">
    <property type="entry name" value="Ribonuclease H-like"/>
    <property type="match status" value="1"/>
</dbReference>
<organism evidence="3 4">
    <name type="scientific">Symbiodinium microadriaticum</name>
    <name type="common">Dinoflagellate</name>
    <name type="synonym">Zooxanthella microadriatica</name>
    <dbReference type="NCBI Taxonomy" id="2951"/>
    <lineage>
        <taxon>Eukaryota</taxon>
        <taxon>Sar</taxon>
        <taxon>Alveolata</taxon>
        <taxon>Dinophyceae</taxon>
        <taxon>Suessiales</taxon>
        <taxon>Symbiodiniaceae</taxon>
        <taxon>Symbiodinium</taxon>
    </lineage>
</organism>
<evidence type="ECO:0000313" key="4">
    <source>
        <dbReference type="Proteomes" id="UP000186817"/>
    </source>
</evidence>
<keyword evidence="4" id="KW-1185">Reference proteome</keyword>
<dbReference type="Gene3D" id="3.30.420.10">
    <property type="entry name" value="Ribonuclease H-like superfamily/Ribonuclease H"/>
    <property type="match status" value="1"/>
</dbReference>
<dbReference type="PROSITE" id="PS50879">
    <property type="entry name" value="RNASE_H_1"/>
    <property type="match status" value="1"/>
</dbReference>
<feature type="compositionally biased region" description="Basic residues" evidence="1">
    <location>
        <begin position="78"/>
        <end position="92"/>
    </location>
</feature>
<dbReference type="InterPro" id="IPR012337">
    <property type="entry name" value="RNaseH-like_sf"/>
</dbReference>
<feature type="region of interest" description="Disordered" evidence="1">
    <location>
        <begin position="244"/>
        <end position="274"/>
    </location>
</feature>
<dbReference type="InterPro" id="IPR036397">
    <property type="entry name" value="RNaseH_sf"/>
</dbReference>
<dbReference type="OrthoDB" id="10347477at2759"/>